<dbReference type="RefSeq" id="WP_154547445.1">
    <property type="nucleotide sequence ID" value="NZ_VUMX01000005.1"/>
</dbReference>
<dbReference type="Pfam" id="PF00005">
    <property type="entry name" value="ABC_tran"/>
    <property type="match status" value="1"/>
</dbReference>
<dbReference type="InterPro" id="IPR003593">
    <property type="entry name" value="AAA+_ATPase"/>
</dbReference>
<evidence type="ECO:0000259" key="9">
    <source>
        <dbReference type="PROSITE" id="PS50929"/>
    </source>
</evidence>
<proteinExistence type="predicted"/>
<evidence type="ECO:0000256" key="1">
    <source>
        <dbReference type="ARBA" id="ARBA00004651"/>
    </source>
</evidence>
<dbReference type="InterPro" id="IPR011527">
    <property type="entry name" value="ABC1_TM_dom"/>
</dbReference>
<dbReference type="PROSITE" id="PS50893">
    <property type="entry name" value="ABC_TRANSPORTER_2"/>
    <property type="match status" value="1"/>
</dbReference>
<dbReference type="SUPFAM" id="SSF52540">
    <property type="entry name" value="P-loop containing nucleoside triphosphate hydrolases"/>
    <property type="match status" value="1"/>
</dbReference>
<dbReference type="Gene3D" id="1.20.1560.10">
    <property type="entry name" value="ABC transporter type 1, transmembrane domain"/>
    <property type="match status" value="1"/>
</dbReference>
<dbReference type="PANTHER" id="PTHR24221">
    <property type="entry name" value="ATP-BINDING CASSETTE SUB-FAMILY B"/>
    <property type="match status" value="1"/>
</dbReference>
<feature type="transmembrane region" description="Helical" evidence="7">
    <location>
        <begin position="50"/>
        <end position="70"/>
    </location>
</feature>
<keyword evidence="11" id="KW-1185">Reference proteome</keyword>
<evidence type="ECO:0000256" key="6">
    <source>
        <dbReference type="ARBA" id="ARBA00023136"/>
    </source>
</evidence>
<protein>
    <submittedName>
        <fullName evidence="10">ABC transporter ATP-binding protein</fullName>
    </submittedName>
</protein>
<sequence>MNFKEFYLHKPFKSSLLFLATALSSLLLVGSSYALTLEFNALRSRQALLFAPMLGLQLACLLFSALLTYYSNLTLEKLIQSYLQQIRQDVALHLFNDAKAHDPAQAQNQLLKEEDLLSVNYLRNIYSAFKSGVAVLAAGGALLSFHWSLFIACLIFALMQIYLPRLLDRQLNQANQKLAAQNQAYLKVLGDWLLGLGDLHRCLSLAWFKEKAGLAAKKLEDAHVHKSAVSTRLDYLNQLAYSLGSSLILLLTAFLVIRHWTAFGLLSSIDSFNSDFFGNLQNAADYLGEISGSRKLRQDLLAQRTPVPEQTESGQAPAGFSSSPLTVEFADLTLTYPAIKLAPGEKVLLSGASGSGKSTFFKLLLGELSPASGTIHYLDQNGQTIQPNLSQIGYLPQDPRLFPGSIAENMTMFNPALSDPKLLLQTAEQVNLSEDLRLWPDGLNTRVAVEDSNISGGQRQKIVLARSYLYHSQLLLVDEGTSAIDQAATREILSRLLQTDKTILFIAHNLTTEIRQLFDREIKFD</sequence>
<reference evidence="10 11" key="1">
    <citation type="submission" date="2019-08" db="EMBL/GenBank/DDBJ databases">
        <title>In-depth cultivation of the pig gut microbiome towards novel bacterial diversity and tailored functional studies.</title>
        <authorList>
            <person name="Wylensek D."/>
            <person name="Hitch T.C.A."/>
            <person name="Clavel T."/>
        </authorList>
    </citation>
    <scope>NUCLEOTIDE SEQUENCE [LARGE SCALE GENOMIC DNA]</scope>
    <source>
        <strain evidence="10 11">Bifido-178-WT-2B</strain>
    </source>
</reference>
<dbReference type="Gene3D" id="3.40.50.300">
    <property type="entry name" value="P-loop containing nucleotide triphosphate hydrolases"/>
    <property type="match status" value="1"/>
</dbReference>
<dbReference type="PANTHER" id="PTHR24221:SF654">
    <property type="entry name" value="ATP-BINDING CASSETTE SUB-FAMILY B MEMBER 6"/>
    <property type="match status" value="1"/>
</dbReference>
<organism evidence="10 11">
    <name type="scientific">Lactobacillus porci</name>
    <dbReference type="NCBI Taxonomy" id="2012477"/>
    <lineage>
        <taxon>Bacteria</taxon>
        <taxon>Bacillati</taxon>
        <taxon>Bacillota</taxon>
        <taxon>Bacilli</taxon>
        <taxon>Lactobacillales</taxon>
        <taxon>Lactobacillaceae</taxon>
        <taxon>Lactobacillus</taxon>
    </lineage>
</organism>
<keyword evidence="2 7" id="KW-0812">Transmembrane</keyword>
<comment type="caution">
    <text evidence="10">The sequence shown here is derived from an EMBL/GenBank/DDBJ whole genome shotgun (WGS) entry which is preliminary data.</text>
</comment>
<dbReference type="SMART" id="SM00382">
    <property type="entry name" value="AAA"/>
    <property type="match status" value="1"/>
</dbReference>
<dbReference type="GO" id="GO:0016887">
    <property type="term" value="F:ATP hydrolysis activity"/>
    <property type="evidence" value="ECO:0007669"/>
    <property type="project" value="InterPro"/>
</dbReference>
<evidence type="ECO:0000256" key="5">
    <source>
        <dbReference type="ARBA" id="ARBA00022989"/>
    </source>
</evidence>
<accession>A0A6A8MA31</accession>
<dbReference type="SUPFAM" id="SSF90123">
    <property type="entry name" value="ABC transporter transmembrane region"/>
    <property type="match status" value="1"/>
</dbReference>
<gene>
    <name evidence="10" type="ORF">FYJ62_02610</name>
</gene>
<evidence type="ECO:0000313" key="10">
    <source>
        <dbReference type="EMBL" id="MST86558.1"/>
    </source>
</evidence>
<dbReference type="GO" id="GO:0005524">
    <property type="term" value="F:ATP binding"/>
    <property type="evidence" value="ECO:0007669"/>
    <property type="project" value="UniProtKB-KW"/>
</dbReference>
<evidence type="ECO:0000256" key="7">
    <source>
        <dbReference type="SAM" id="Phobius"/>
    </source>
</evidence>
<dbReference type="GO" id="GO:0005886">
    <property type="term" value="C:plasma membrane"/>
    <property type="evidence" value="ECO:0007669"/>
    <property type="project" value="UniProtKB-SubCell"/>
</dbReference>
<feature type="domain" description="ABC transmembrane type-1" evidence="9">
    <location>
        <begin position="16"/>
        <end position="292"/>
    </location>
</feature>
<evidence type="ECO:0000256" key="2">
    <source>
        <dbReference type="ARBA" id="ARBA00022692"/>
    </source>
</evidence>
<evidence type="ECO:0000259" key="8">
    <source>
        <dbReference type="PROSITE" id="PS50893"/>
    </source>
</evidence>
<feature type="domain" description="ABC transporter" evidence="8">
    <location>
        <begin position="318"/>
        <end position="525"/>
    </location>
</feature>
<dbReference type="EMBL" id="VUMX01000005">
    <property type="protein sequence ID" value="MST86558.1"/>
    <property type="molecule type" value="Genomic_DNA"/>
</dbReference>
<keyword evidence="3" id="KW-0547">Nucleotide-binding</keyword>
<dbReference type="PROSITE" id="PS50929">
    <property type="entry name" value="ABC_TM1F"/>
    <property type="match status" value="1"/>
</dbReference>
<dbReference type="InterPro" id="IPR036640">
    <property type="entry name" value="ABC1_TM_sf"/>
</dbReference>
<evidence type="ECO:0000313" key="11">
    <source>
        <dbReference type="Proteomes" id="UP000438120"/>
    </source>
</evidence>
<keyword evidence="6 7" id="KW-0472">Membrane</keyword>
<dbReference type="InterPro" id="IPR017871">
    <property type="entry name" value="ABC_transporter-like_CS"/>
</dbReference>
<dbReference type="OrthoDB" id="2326711at2"/>
<keyword evidence="5 7" id="KW-1133">Transmembrane helix</keyword>
<comment type="subcellular location">
    <subcellularLocation>
        <location evidence="1">Cell membrane</location>
        <topology evidence="1">Multi-pass membrane protein</topology>
    </subcellularLocation>
</comment>
<dbReference type="AlphaFoldDB" id="A0A6A8MA31"/>
<dbReference type="InterPro" id="IPR027417">
    <property type="entry name" value="P-loop_NTPase"/>
</dbReference>
<feature type="transmembrane region" description="Helical" evidence="7">
    <location>
        <begin position="133"/>
        <end position="163"/>
    </location>
</feature>
<dbReference type="InterPro" id="IPR039421">
    <property type="entry name" value="Type_1_exporter"/>
</dbReference>
<dbReference type="GO" id="GO:0034040">
    <property type="term" value="F:ATPase-coupled lipid transmembrane transporter activity"/>
    <property type="evidence" value="ECO:0007669"/>
    <property type="project" value="TreeGrafter"/>
</dbReference>
<keyword evidence="4 10" id="KW-0067">ATP-binding</keyword>
<feature type="transmembrane region" description="Helical" evidence="7">
    <location>
        <begin position="239"/>
        <end position="257"/>
    </location>
</feature>
<name>A0A6A8MA31_9LACO</name>
<evidence type="ECO:0000256" key="4">
    <source>
        <dbReference type="ARBA" id="ARBA00022840"/>
    </source>
</evidence>
<evidence type="ECO:0000256" key="3">
    <source>
        <dbReference type="ARBA" id="ARBA00022741"/>
    </source>
</evidence>
<dbReference type="Proteomes" id="UP000438120">
    <property type="component" value="Unassembled WGS sequence"/>
</dbReference>
<dbReference type="PROSITE" id="PS00211">
    <property type="entry name" value="ABC_TRANSPORTER_1"/>
    <property type="match status" value="1"/>
</dbReference>
<dbReference type="GO" id="GO:0140359">
    <property type="term" value="F:ABC-type transporter activity"/>
    <property type="evidence" value="ECO:0007669"/>
    <property type="project" value="InterPro"/>
</dbReference>
<dbReference type="InterPro" id="IPR003439">
    <property type="entry name" value="ABC_transporter-like_ATP-bd"/>
</dbReference>